<name>A0A9P8HIQ6_9HYPO</name>
<dbReference type="PRINTS" id="PR00412">
    <property type="entry name" value="EPOXHYDRLASE"/>
</dbReference>
<organism evidence="6 7">
    <name type="scientific">Trichoderma semiorbis</name>
    <dbReference type="NCBI Taxonomy" id="1491008"/>
    <lineage>
        <taxon>Eukaryota</taxon>
        <taxon>Fungi</taxon>
        <taxon>Dikarya</taxon>
        <taxon>Ascomycota</taxon>
        <taxon>Pezizomycotina</taxon>
        <taxon>Sordariomycetes</taxon>
        <taxon>Hypocreomycetidae</taxon>
        <taxon>Hypocreales</taxon>
        <taxon>Hypocreaceae</taxon>
        <taxon>Trichoderma</taxon>
    </lineage>
</organism>
<reference evidence="6 7" key="1">
    <citation type="submission" date="2021-08" db="EMBL/GenBank/DDBJ databases">
        <title>The highly contiguous genome resource for Trichoderma semiorbis FJ059, a fungal antagonistic to plant pathogens.</title>
        <authorList>
            <person name="Liu T."/>
        </authorList>
    </citation>
    <scope>NUCLEOTIDE SEQUENCE [LARGE SCALE GENOMIC DNA]</scope>
    <source>
        <strain evidence="6 7">FJ059</strain>
    </source>
</reference>
<dbReference type="AlphaFoldDB" id="A0A9P8HIQ6"/>
<evidence type="ECO:0000256" key="3">
    <source>
        <dbReference type="PIRSR" id="PIRSR001112-1"/>
    </source>
</evidence>
<feature type="signal peptide" evidence="4">
    <location>
        <begin position="1"/>
        <end position="18"/>
    </location>
</feature>
<feature type="domain" description="AB hydrolase-1" evidence="5">
    <location>
        <begin position="84"/>
        <end position="165"/>
    </location>
</feature>
<dbReference type="EMBL" id="JAIMJC010000003">
    <property type="protein sequence ID" value="KAH0527141.1"/>
    <property type="molecule type" value="Genomic_DNA"/>
</dbReference>
<evidence type="ECO:0000256" key="4">
    <source>
        <dbReference type="SAM" id="SignalP"/>
    </source>
</evidence>
<accession>A0A9P8HIQ6</accession>
<proteinExistence type="inferred from homology"/>
<feature type="chain" id="PRO_5040470855" description="AB hydrolase-1 domain-containing protein" evidence="4">
    <location>
        <begin position="19"/>
        <end position="346"/>
    </location>
</feature>
<dbReference type="InterPro" id="IPR029058">
    <property type="entry name" value="AB_hydrolase_fold"/>
</dbReference>
<feature type="active site" description="Proton acceptor" evidence="3">
    <location>
        <position position="323"/>
    </location>
</feature>
<keyword evidence="4" id="KW-0732">Signal</keyword>
<comment type="similarity">
    <text evidence="1">Belongs to the peptidase S33 family.</text>
</comment>
<dbReference type="Gene3D" id="3.40.50.1820">
    <property type="entry name" value="alpha/beta hydrolase"/>
    <property type="match status" value="1"/>
</dbReference>
<dbReference type="InterPro" id="IPR016292">
    <property type="entry name" value="Epoxide_hydrolase"/>
</dbReference>
<evidence type="ECO:0000256" key="2">
    <source>
        <dbReference type="ARBA" id="ARBA00022801"/>
    </source>
</evidence>
<dbReference type="SUPFAM" id="SSF53474">
    <property type="entry name" value="alpha/beta-Hydrolases"/>
    <property type="match status" value="1"/>
</dbReference>
<dbReference type="PANTHER" id="PTHR21661:SF35">
    <property type="entry name" value="EPOXIDE HYDROLASE"/>
    <property type="match status" value="1"/>
</dbReference>
<dbReference type="PANTHER" id="PTHR21661">
    <property type="entry name" value="EPOXIDE HYDROLASE 1-RELATED"/>
    <property type="match status" value="1"/>
</dbReference>
<evidence type="ECO:0000313" key="6">
    <source>
        <dbReference type="EMBL" id="KAH0527141.1"/>
    </source>
</evidence>
<dbReference type="Pfam" id="PF00561">
    <property type="entry name" value="Abhydrolase_1"/>
    <property type="match status" value="1"/>
</dbReference>
<feature type="active site" description="Proton donor" evidence="3">
    <location>
        <position position="278"/>
    </location>
</feature>
<gene>
    <name evidence="6" type="ORF">TsFJ059_002168</name>
</gene>
<evidence type="ECO:0000256" key="1">
    <source>
        <dbReference type="ARBA" id="ARBA00010088"/>
    </source>
</evidence>
<dbReference type="InterPro" id="IPR000073">
    <property type="entry name" value="AB_hydrolase_1"/>
</dbReference>
<comment type="caution">
    <text evidence="6">The sequence shown here is derived from an EMBL/GenBank/DDBJ whole genome shotgun (WGS) entry which is preliminary data.</text>
</comment>
<evidence type="ECO:0000259" key="5">
    <source>
        <dbReference type="Pfam" id="PF00561"/>
    </source>
</evidence>
<dbReference type="PIRSF" id="PIRSF001112">
    <property type="entry name" value="Epoxide_hydrolase"/>
    <property type="match status" value="1"/>
</dbReference>
<keyword evidence="2" id="KW-0378">Hydrolase</keyword>
<feature type="active site" description="Nucleophile" evidence="3">
    <location>
        <position position="145"/>
    </location>
</feature>
<protein>
    <recommendedName>
        <fullName evidence="5">AB hydrolase-1 domain-containing protein</fullName>
    </recommendedName>
</protein>
<dbReference type="GO" id="GO:0004301">
    <property type="term" value="F:epoxide hydrolase activity"/>
    <property type="evidence" value="ECO:0007669"/>
    <property type="project" value="TreeGrafter"/>
</dbReference>
<sequence length="346" mass="38154">MKTSLLLGSLGLLSKAAAANAPVAKPFIVNLSSRVPHMLDLIQRTVLPAAELPAANANLNMSLTTGIPLSTLKSLQNEWLTSFNWTKEQEQINTQPFHIVVPSLPGFGFSSPAPNGWEISDTATLFNTLMTQVLGYKTYAVHGTDWGSGVAFDMYDQFNTTVKAVRFAFLPFFALTPEQLAAQGIALAADEIELEDRAMHFENSGTGYYIEQTTTVNTVGLALYDNPVGQLAWLAEKFVIWSDPRRGTGPSFMTDNEILRHVSLYYLTQTFDSAAFVYAQNPDGFSHTYRTARSKQPLLFTNFQYNILFYPAKLVATVQFGGHFPGVDNPAALASDIRLIGKYFKP</sequence>
<keyword evidence="7" id="KW-1185">Reference proteome</keyword>
<dbReference type="InterPro" id="IPR000639">
    <property type="entry name" value="Epox_hydrolase-like"/>
</dbReference>
<dbReference type="GO" id="GO:0097176">
    <property type="term" value="P:epoxide metabolic process"/>
    <property type="evidence" value="ECO:0007669"/>
    <property type="project" value="TreeGrafter"/>
</dbReference>
<dbReference type="Proteomes" id="UP000826573">
    <property type="component" value="Unassembled WGS sequence"/>
</dbReference>
<evidence type="ECO:0000313" key="7">
    <source>
        <dbReference type="Proteomes" id="UP000826573"/>
    </source>
</evidence>